<gene>
    <name evidence="1" type="ORF">F8388_004646</name>
</gene>
<evidence type="ECO:0000313" key="2">
    <source>
        <dbReference type="Proteomes" id="UP000525078"/>
    </source>
</evidence>
<dbReference type="EMBL" id="JAATIP010000416">
    <property type="protein sequence ID" value="KAF4348928.1"/>
    <property type="molecule type" value="Genomic_DNA"/>
</dbReference>
<dbReference type="GO" id="GO:0006021">
    <property type="term" value="P:inositol biosynthetic process"/>
    <property type="evidence" value="ECO:0007669"/>
    <property type="project" value="InterPro"/>
</dbReference>
<dbReference type="Proteomes" id="UP000525078">
    <property type="component" value="Unassembled WGS sequence"/>
</dbReference>
<dbReference type="GO" id="GO:0008654">
    <property type="term" value="P:phospholipid biosynthetic process"/>
    <property type="evidence" value="ECO:0007669"/>
    <property type="project" value="InterPro"/>
</dbReference>
<comment type="caution">
    <text evidence="1">The sequence shown here is derived from an EMBL/GenBank/DDBJ whole genome shotgun (WGS) entry which is preliminary data.</text>
</comment>
<sequence>MNLASFKVKESYNMRGQAEDVSLTTGQSENHPKMVMLVGWGGNNGSTLTGGVIANREHLVGNQGQSATGQLLWLSDPKHRPFVLGLSMEKKFMRHLRAYFPWYTK</sequence>
<evidence type="ECO:0008006" key="3">
    <source>
        <dbReference type="Google" id="ProtNLM"/>
    </source>
</evidence>
<dbReference type="Pfam" id="PF07994">
    <property type="entry name" value="NAD_binding_5"/>
    <property type="match status" value="1"/>
</dbReference>
<organism evidence="1 2">
    <name type="scientific">Cannabis sativa</name>
    <name type="common">Hemp</name>
    <name type="synonym">Marijuana</name>
    <dbReference type="NCBI Taxonomy" id="3483"/>
    <lineage>
        <taxon>Eukaryota</taxon>
        <taxon>Viridiplantae</taxon>
        <taxon>Streptophyta</taxon>
        <taxon>Embryophyta</taxon>
        <taxon>Tracheophyta</taxon>
        <taxon>Spermatophyta</taxon>
        <taxon>Magnoliopsida</taxon>
        <taxon>eudicotyledons</taxon>
        <taxon>Gunneridae</taxon>
        <taxon>Pentapetalae</taxon>
        <taxon>rosids</taxon>
        <taxon>fabids</taxon>
        <taxon>Rosales</taxon>
        <taxon>Cannabaceae</taxon>
        <taxon>Cannabis</taxon>
    </lineage>
</organism>
<dbReference type="GO" id="GO:0004512">
    <property type="term" value="F:inositol-3-phosphate synthase activity"/>
    <property type="evidence" value="ECO:0007669"/>
    <property type="project" value="InterPro"/>
</dbReference>
<protein>
    <recommendedName>
        <fullName evidence="3">Inositol-3-phosphate synthase</fullName>
    </recommendedName>
</protein>
<name>A0A7J6DS44_CANSA</name>
<dbReference type="InterPro" id="IPR002587">
    <property type="entry name" value="Myo-inos-1-P_Synthase"/>
</dbReference>
<reference evidence="1 2" key="1">
    <citation type="journal article" date="2020" name="bioRxiv">
        <title>Sequence and annotation of 42 cannabis genomes reveals extensive copy number variation in cannabinoid synthesis and pathogen resistance genes.</title>
        <authorList>
            <person name="Mckernan K.J."/>
            <person name="Helbert Y."/>
            <person name="Kane L.T."/>
            <person name="Ebling H."/>
            <person name="Zhang L."/>
            <person name="Liu B."/>
            <person name="Eaton Z."/>
            <person name="Mclaughlin S."/>
            <person name="Kingan S."/>
            <person name="Baybayan P."/>
            <person name="Concepcion G."/>
            <person name="Jordan M."/>
            <person name="Riva A."/>
            <person name="Barbazuk W."/>
            <person name="Harkins T."/>
        </authorList>
    </citation>
    <scope>NUCLEOTIDE SEQUENCE [LARGE SCALE GENOMIC DNA]</scope>
    <source>
        <strain evidence="2">cv. Jamaican Lion 4</strain>
        <tissue evidence="1">Leaf</tissue>
    </source>
</reference>
<dbReference type="SUPFAM" id="SSF51735">
    <property type="entry name" value="NAD(P)-binding Rossmann-fold domains"/>
    <property type="match status" value="1"/>
</dbReference>
<dbReference type="Gene3D" id="3.40.50.720">
    <property type="entry name" value="NAD(P)-binding Rossmann-like Domain"/>
    <property type="match status" value="1"/>
</dbReference>
<accession>A0A7J6DS44</accession>
<dbReference type="InterPro" id="IPR036291">
    <property type="entry name" value="NAD(P)-bd_dom_sf"/>
</dbReference>
<evidence type="ECO:0000313" key="1">
    <source>
        <dbReference type="EMBL" id="KAF4348928.1"/>
    </source>
</evidence>
<proteinExistence type="predicted"/>
<dbReference type="AlphaFoldDB" id="A0A7J6DS44"/>